<dbReference type="RefSeq" id="WP_273988101.1">
    <property type="nucleotide sequence ID" value="NZ_BAABQT010000015.1"/>
</dbReference>
<evidence type="ECO:0000313" key="2">
    <source>
        <dbReference type="Proteomes" id="UP001217044"/>
    </source>
</evidence>
<reference evidence="1 2" key="1">
    <citation type="submission" date="2022-12" db="EMBL/GenBank/DDBJ databases">
        <title>Genome Sequence of Deinococcus aquaticus Type Strain PB314.</title>
        <authorList>
            <person name="Albert C."/>
            <person name="Hill J."/>
            <person name="Boren L."/>
            <person name="Scholz-Ng S."/>
            <person name="Fatema N."/>
            <person name="Grosso R."/>
            <person name="Soboslay E."/>
            <person name="Tuohy J."/>
        </authorList>
    </citation>
    <scope>NUCLEOTIDE SEQUENCE [LARGE SCALE GENOMIC DNA]</scope>
    <source>
        <strain evidence="1 2">PB-314</strain>
    </source>
</reference>
<evidence type="ECO:0000313" key="1">
    <source>
        <dbReference type="EMBL" id="WDA58153.1"/>
    </source>
</evidence>
<gene>
    <name evidence="1" type="ORF">M8445_12460</name>
</gene>
<evidence type="ECO:0008006" key="3">
    <source>
        <dbReference type="Google" id="ProtNLM"/>
    </source>
</evidence>
<dbReference type="Proteomes" id="UP001217044">
    <property type="component" value="Chromosome"/>
</dbReference>
<organism evidence="1 2">
    <name type="scientific">Deinococcus aquaticus</name>
    <dbReference type="NCBI Taxonomy" id="328692"/>
    <lineage>
        <taxon>Bacteria</taxon>
        <taxon>Thermotogati</taxon>
        <taxon>Deinococcota</taxon>
        <taxon>Deinococci</taxon>
        <taxon>Deinococcales</taxon>
        <taxon>Deinococcaceae</taxon>
        <taxon>Deinococcus</taxon>
    </lineage>
</organism>
<proteinExistence type="predicted"/>
<name>A0ABY7UZ43_9DEIO</name>
<sequence>MLSNKQRWDKNYSEGVKVEDGIINYLTGKGWDLLERPEGKHPEWDIKVGNDKGRVETIEIKGDYTVYPNVVFEFWHNGKPSGIATSKADWYMIYFVKTNELFTVKRSQVLEMFMTHPELWTLRKVNNPSTEIETLTYGLSKENIKRIAFYKKVEI</sequence>
<dbReference type="EMBL" id="CP115165">
    <property type="protein sequence ID" value="WDA58153.1"/>
    <property type="molecule type" value="Genomic_DNA"/>
</dbReference>
<protein>
    <recommendedName>
        <fullName evidence="3">Protein NO VEIN C-terminal domain-containing protein</fullName>
    </recommendedName>
</protein>
<keyword evidence="2" id="KW-1185">Reference proteome</keyword>
<accession>A0ABY7UZ43</accession>